<keyword evidence="1" id="KW-0175">Coiled coil</keyword>
<dbReference type="EMBL" id="OU015568">
    <property type="protein sequence ID" value="CAG5084371.1"/>
    <property type="molecule type" value="Genomic_DNA"/>
</dbReference>
<organism evidence="2 3">
    <name type="scientific">Oikopleura dioica</name>
    <name type="common">Tunicate</name>
    <dbReference type="NCBI Taxonomy" id="34765"/>
    <lineage>
        <taxon>Eukaryota</taxon>
        <taxon>Metazoa</taxon>
        <taxon>Chordata</taxon>
        <taxon>Tunicata</taxon>
        <taxon>Appendicularia</taxon>
        <taxon>Copelata</taxon>
        <taxon>Oikopleuridae</taxon>
        <taxon>Oikopleura</taxon>
    </lineage>
</organism>
<evidence type="ECO:0000313" key="2">
    <source>
        <dbReference type="EMBL" id="CAG5084371.1"/>
    </source>
</evidence>
<keyword evidence="3" id="KW-1185">Reference proteome</keyword>
<evidence type="ECO:0000313" key="3">
    <source>
        <dbReference type="Proteomes" id="UP001158576"/>
    </source>
</evidence>
<feature type="coiled-coil region" evidence="1">
    <location>
        <begin position="23"/>
        <end position="57"/>
    </location>
</feature>
<accession>A0ABN7RRF6</accession>
<proteinExistence type="predicted"/>
<dbReference type="Proteomes" id="UP001158576">
    <property type="component" value="Chromosome PAR"/>
</dbReference>
<name>A0ABN7RRF6_OIKDI</name>
<protein>
    <submittedName>
        <fullName evidence="2">Oidioi.mRNA.OKI2018_I69.PAR.g10624.t1.cds</fullName>
    </submittedName>
</protein>
<reference evidence="2 3" key="1">
    <citation type="submission" date="2021-04" db="EMBL/GenBank/DDBJ databases">
        <authorList>
            <person name="Bliznina A."/>
        </authorList>
    </citation>
    <scope>NUCLEOTIDE SEQUENCE [LARGE SCALE GENOMIC DNA]</scope>
</reference>
<sequence length="105" mass="11831">MGNAAEKGFSNENPEVDRILGDLKKNEREVLAAKKNAAKAQQKVKMLQNKRWDLEIALKDAYKKALGKDKRPVCLRPNELDAAASKIEITEDSSLEVQFSEEYPL</sequence>
<gene>
    <name evidence="2" type="ORF">OKIOD_LOCUS2182</name>
</gene>
<evidence type="ECO:0000256" key="1">
    <source>
        <dbReference type="SAM" id="Coils"/>
    </source>
</evidence>